<dbReference type="PROSITE" id="PS50011">
    <property type="entry name" value="PROTEIN_KINASE_DOM"/>
    <property type="match status" value="1"/>
</dbReference>
<dbReference type="PANTHER" id="PTHR27002">
    <property type="entry name" value="RECEPTOR-LIKE SERINE/THREONINE-PROTEIN KINASE SD1-8"/>
    <property type="match status" value="1"/>
</dbReference>
<dbReference type="OrthoDB" id="2009631at2759"/>
<dbReference type="InterPro" id="IPR008271">
    <property type="entry name" value="Ser/Thr_kinase_AS"/>
</dbReference>
<evidence type="ECO:0000256" key="15">
    <source>
        <dbReference type="ARBA" id="ARBA00023180"/>
    </source>
</evidence>
<dbReference type="EMBL" id="RWGY01000029">
    <property type="protein sequence ID" value="TVU19985.1"/>
    <property type="molecule type" value="Genomic_DNA"/>
</dbReference>
<evidence type="ECO:0000256" key="5">
    <source>
        <dbReference type="ARBA" id="ARBA00022527"/>
    </source>
</evidence>
<dbReference type="FunFam" id="1.10.510.10:FF:000240">
    <property type="entry name" value="Lectin-domain containing receptor kinase A4.3"/>
    <property type="match status" value="1"/>
</dbReference>
<keyword evidence="7 16" id="KW-0812">Transmembrane</keyword>
<keyword evidence="10" id="KW-0418">Kinase</keyword>
<gene>
    <name evidence="18" type="ORF">EJB05_36171</name>
</gene>
<proteinExistence type="inferred from homology"/>
<keyword evidence="9" id="KW-0547">Nucleotide-binding</keyword>
<dbReference type="GO" id="GO:0002229">
    <property type="term" value="P:defense response to oomycetes"/>
    <property type="evidence" value="ECO:0007669"/>
    <property type="project" value="UniProtKB-ARBA"/>
</dbReference>
<dbReference type="Gene3D" id="1.10.510.10">
    <property type="entry name" value="Transferase(Phosphotransferase) domain 1"/>
    <property type="match status" value="1"/>
</dbReference>
<keyword evidence="6" id="KW-0808">Transferase</keyword>
<dbReference type="InterPro" id="IPR000719">
    <property type="entry name" value="Prot_kinase_dom"/>
</dbReference>
<dbReference type="SMART" id="SM00220">
    <property type="entry name" value="S_TKc"/>
    <property type="match status" value="1"/>
</dbReference>
<keyword evidence="19" id="KW-1185">Reference proteome</keyword>
<dbReference type="AlphaFoldDB" id="A0A5J9U8P2"/>
<organism evidence="18 19">
    <name type="scientific">Eragrostis curvula</name>
    <name type="common">weeping love grass</name>
    <dbReference type="NCBI Taxonomy" id="38414"/>
    <lineage>
        <taxon>Eukaryota</taxon>
        <taxon>Viridiplantae</taxon>
        <taxon>Streptophyta</taxon>
        <taxon>Embryophyta</taxon>
        <taxon>Tracheophyta</taxon>
        <taxon>Spermatophyta</taxon>
        <taxon>Magnoliopsida</taxon>
        <taxon>Liliopsida</taxon>
        <taxon>Poales</taxon>
        <taxon>Poaceae</taxon>
        <taxon>PACMAD clade</taxon>
        <taxon>Chloridoideae</taxon>
        <taxon>Eragrostideae</taxon>
        <taxon>Eragrostidinae</taxon>
        <taxon>Eragrostis</taxon>
    </lineage>
</organism>
<evidence type="ECO:0000256" key="6">
    <source>
        <dbReference type="ARBA" id="ARBA00022679"/>
    </source>
</evidence>
<evidence type="ECO:0000259" key="17">
    <source>
        <dbReference type="PROSITE" id="PS50011"/>
    </source>
</evidence>
<dbReference type="Gene3D" id="3.30.200.20">
    <property type="entry name" value="Phosphorylase Kinase, domain 1"/>
    <property type="match status" value="1"/>
</dbReference>
<evidence type="ECO:0000256" key="14">
    <source>
        <dbReference type="ARBA" id="ARBA00023170"/>
    </source>
</evidence>
<dbReference type="GO" id="GO:0005886">
    <property type="term" value="C:plasma membrane"/>
    <property type="evidence" value="ECO:0007669"/>
    <property type="project" value="UniProtKB-SubCell"/>
</dbReference>
<evidence type="ECO:0000256" key="13">
    <source>
        <dbReference type="ARBA" id="ARBA00023136"/>
    </source>
</evidence>
<accession>A0A5J9U8P2</accession>
<protein>
    <recommendedName>
        <fullName evidence="17">Protein kinase domain-containing protein</fullName>
    </recommendedName>
</protein>
<keyword evidence="5" id="KW-0723">Serine/threonine-protein kinase</keyword>
<dbReference type="GO" id="GO:0004674">
    <property type="term" value="F:protein serine/threonine kinase activity"/>
    <property type="evidence" value="ECO:0007669"/>
    <property type="project" value="UniProtKB-KW"/>
</dbReference>
<keyword evidence="15" id="KW-0325">Glycoprotein</keyword>
<dbReference type="PANTHER" id="PTHR27002:SF1050">
    <property type="entry name" value="CYSTEINE-RICH RECEPTOR-LIKE PROTEIN KINASE 5"/>
    <property type="match status" value="1"/>
</dbReference>
<feature type="non-terminal residue" evidence="18">
    <location>
        <position position="1"/>
    </location>
</feature>
<evidence type="ECO:0000313" key="18">
    <source>
        <dbReference type="EMBL" id="TVU19985.1"/>
    </source>
</evidence>
<dbReference type="GO" id="GO:0005524">
    <property type="term" value="F:ATP binding"/>
    <property type="evidence" value="ECO:0007669"/>
    <property type="project" value="UniProtKB-KW"/>
</dbReference>
<evidence type="ECO:0000256" key="11">
    <source>
        <dbReference type="ARBA" id="ARBA00022840"/>
    </source>
</evidence>
<evidence type="ECO:0000256" key="7">
    <source>
        <dbReference type="ARBA" id="ARBA00022692"/>
    </source>
</evidence>
<keyword evidence="4" id="KW-1003">Cell membrane</keyword>
<evidence type="ECO:0000256" key="3">
    <source>
        <dbReference type="ARBA" id="ARBA00010217"/>
    </source>
</evidence>
<dbReference type="InterPro" id="IPR011009">
    <property type="entry name" value="Kinase-like_dom_sf"/>
</dbReference>
<feature type="transmembrane region" description="Helical" evidence="16">
    <location>
        <begin position="52"/>
        <end position="73"/>
    </location>
</feature>
<comment type="similarity">
    <text evidence="3">In the C-terminal section; belongs to the protein kinase superfamily. Ser/Thr protein kinase family.</text>
</comment>
<evidence type="ECO:0000256" key="2">
    <source>
        <dbReference type="ARBA" id="ARBA00008536"/>
    </source>
</evidence>
<name>A0A5J9U8P2_9POAL</name>
<evidence type="ECO:0000256" key="1">
    <source>
        <dbReference type="ARBA" id="ARBA00004251"/>
    </source>
</evidence>
<evidence type="ECO:0000256" key="16">
    <source>
        <dbReference type="SAM" id="Phobius"/>
    </source>
</evidence>
<evidence type="ECO:0000256" key="9">
    <source>
        <dbReference type="ARBA" id="ARBA00022741"/>
    </source>
</evidence>
<dbReference type="Pfam" id="PF00069">
    <property type="entry name" value="Pkinase"/>
    <property type="match status" value="1"/>
</dbReference>
<dbReference type="FunFam" id="3.30.200.20:FF:000924">
    <property type="entry name" value="Uncharacterized protein"/>
    <property type="match status" value="1"/>
</dbReference>
<evidence type="ECO:0000256" key="12">
    <source>
        <dbReference type="ARBA" id="ARBA00022989"/>
    </source>
</evidence>
<evidence type="ECO:0000313" key="19">
    <source>
        <dbReference type="Proteomes" id="UP000324897"/>
    </source>
</evidence>
<evidence type="ECO:0000256" key="8">
    <source>
        <dbReference type="ARBA" id="ARBA00022729"/>
    </source>
</evidence>
<keyword evidence="11" id="KW-0067">ATP-binding</keyword>
<evidence type="ECO:0000256" key="4">
    <source>
        <dbReference type="ARBA" id="ARBA00022475"/>
    </source>
</evidence>
<dbReference type="PROSITE" id="PS00108">
    <property type="entry name" value="PROTEIN_KINASE_ST"/>
    <property type="match status" value="1"/>
</dbReference>
<feature type="domain" description="Protein kinase" evidence="17">
    <location>
        <begin position="86"/>
        <end position="400"/>
    </location>
</feature>
<reference evidence="18 19" key="1">
    <citation type="journal article" date="2019" name="Sci. Rep.">
        <title>A high-quality genome of Eragrostis curvula grass provides insights into Poaceae evolution and supports new strategies to enhance forage quality.</title>
        <authorList>
            <person name="Carballo J."/>
            <person name="Santos B.A.C.M."/>
            <person name="Zappacosta D."/>
            <person name="Garbus I."/>
            <person name="Selva J.P."/>
            <person name="Gallo C.A."/>
            <person name="Diaz A."/>
            <person name="Albertini E."/>
            <person name="Caccamo M."/>
            <person name="Echenique V."/>
        </authorList>
    </citation>
    <scope>NUCLEOTIDE SEQUENCE [LARGE SCALE GENOMIC DNA]</scope>
    <source>
        <strain evidence="19">cv. Victoria</strain>
        <tissue evidence="18">Leaf</tissue>
    </source>
</reference>
<keyword evidence="13 16" id="KW-0472">Membrane</keyword>
<keyword evidence="14" id="KW-0675">Receptor</keyword>
<comment type="subcellular location">
    <subcellularLocation>
        <location evidence="1">Cell membrane</location>
        <topology evidence="1">Single-pass type I membrane protein</topology>
    </subcellularLocation>
</comment>
<dbReference type="Gramene" id="TVU19985">
    <property type="protein sequence ID" value="TVU19985"/>
    <property type="gene ID" value="EJB05_36171"/>
</dbReference>
<keyword evidence="12 16" id="KW-1133">Transmembrane helix</keyword>
<comment type="caution">
    <text evidence="18">The sequence shown here is derived from an EMBL/GenBank/DDBJ whole genome shotgun (WGS) entry which is preliminary data.</text>
</comment>
<evidence type="ECO:0000256" key="10">
    <source>
        <dbReference type="ARBA" id="ARBA00022777"/>
    </source>
</evidence>
<dbReference type="Proteomes" id="UP000324897">
    <property type="component" value="Chromosome 7"/>
</dbReference>
<sequence>MRGSATGITMWEEGKGSALTSLSAAGLEALTAGSGDLHVGCPAMSNRTARTALLVAVPVAVTLLVLLSIAVYICKKNRKPHKHVQIASNRHDEMGSSESIHLSHGCPDTRSDLNVPQGTLQNGQNIAVKRLSAASHQGQAEMKNEVVLVAKLQHKNLVRLLGYCIEQHERLLVYELLSNKSLDKILYGSTGLQEINWAQKYKIIEGIGRGLTYLHEDSRLKIIHRDLKPGNILLDAYMNPKISDFGLAKLFNIDSSVKNTRHNGGTYGYIAPEYAMQGIISAKSDVFSYGVIVLEIITRKRPYEDVIKFVWRHWREGNVPQLVDWCPVDEHGKQEILSCIHIGLLCVQDDAQLRPRMHGGRRPHAQEPPHDTSFAYRATLRSPRREAEGGVLFELSELFFSGYSIVSFGPGEKGGNSS</sequence>
<comment type="similarity">
    <text evidence="2">In the N-terminal section; belongs to the leguminous lectin family.</text>
</comment>
<keyword evidence="8" id="KW-0732">Signal</keyword>
<dbReference type="SUPFAM" id="SSF56112">
    <property type="entry name" value="Protein kinase-like (PK-like)"/>
    <property type="match status" value="1"/>
</dbReference>